<evidence type="ECO:0000256" key="3">
    <source>
        <dbReference type="ARBA" id="ARBA00022552"/>
    </source>
</evidence>
<dbReference type="PANTHER" id="PTHR13026:SF0">
    <property type="entry name" value="RIBOSOMAL RNA PROCESSING 1B"/>
    <property type="match status" value="1"/>
</dbReference>
<dbReference type="PANTHER" id="PTHR13026">
    <property type="entry name" value="NNP-1 PROTEIN NOVEL NUCLEAR PROTEIN 1 NOP52"/>
    <property type="match status" value="1"/>
</dbReference>
<evidence type="ECO:0000313" key="6">
    <source>
        <dbReference type="Proteomes" id="UP000676336"/>
    </source>
</evidence>
<gene>
    <name evidence="5" type="ORF">SMN809_LOCUS77627</name>
</gene>
<proteinExistence type="inferred from homology"/>
<evidence type="ECO:0000313" key="5">
    <source>
        <dbReference type="EMBL" id="CAF5208497.1"/>
    </source>
</evidence>
<evidence type="ECO:0000256" key="1">
    <source>
        <dbReference type="ARBA" id="ARBA00004123"/>
    </source>
</evidence>
<dbReference type="Proteomes" id="UP000676336">
    <property type="component" value="Unassembled WGS sequence"/>
</dbReference>
<keyword evidence="4" id="KW-0539">Nucleus</keyword>
<evidence type="ECO:0000256" key="4">
    <source>
        <dbReference type="ARBA" id="ARBA00023242"/>
    </source>
</evidence>
<dbReference type="GO" id="GO:0030688">
    <property type="term" value="C:preribosome, small subunit precursor"/>
    <property type="evidence" value="ECO:0007669"/>
    <property type="project" value="InterPro"/>
</dbReference>
<dbReference type="GO" id="GO:0006364">
    <property type="term" value="P:rRNA processing"/>
    <property type="evidence" value="ECO:0007669"/>
    <property type="project" value="UniProtKB-KW"/>
</dbReference>
<reference evidence="5" key="1">
    <citation type="submission" date="2021-02" db="EMBL/GenBank/DDBJ databases">
        <authorList>
            <person name="Nowell W R."/>
        </authorList>
    </citation>
    <scope>NUCLEOTIDE SEQUENCE</scope>
</reference>
<dbReference type="AlphaFoldDB" id="A0A8S3IWA7"/>
<comment type="caution">
    <text evidence="5">The sequence shown here is derived from an EMBL/GenBank/DDBJ whole genome shotgun (WGS) entry which is preliminary data.</text>
</comment>
<organism evidence="5 6">
    <name type="scientific">Rotaria magnacalcarata</name>
    <dbReference type="NCBI Taxonomy" id="392030"/>
    <lineage>
        <taxon>Eukaryota</taxon>
        <taxon>Metazoa</taxon>
        <taxon>Spiralia</taxon>
        <taxon>Gnathifera</taxon>
        <taxon>Rotifera</taxon>
        <taxon>Eurotatoria</taxon>
        <taxon>Bdelloidea</taxon>
        <taxon>Philodinida</taxon>
        <taxon>Philodinidae</taxon>
        <taxon>Rotaria</taxon>
    </lineage>
</organism>
<name>A0A8S3IWA7_9BILA</name>
<keyword evidence="3" id="KW-0698">rRNA processing</keyword>
<accession>A0A8S3IWA7</accession>
<sequence>MFLKNLKWLKADVLKFTKMLRQNVLSANGNRSCDGLKLHVTDIYLEELAQVAGVVLKPKRLILLLSPFFNILKTSDNEVLVKHVYKNLFIQIIQFSDVGIDPEAEEEMEAIQAFGRQAIEEEMETNNENDEQEEIALQFDYKLLSAKLVKVAKVENCKQRNRKQIYELAR</sequence>
<comment type="similarity">
    <text evidence="2">Belongs to the RRP1 family.</text>
</comment>
<dbReference type="InterPro" id="IPR010301">
    <property type="entry name" value="RRP1"/>
</dbReference>
<evidence type="ECO:0000256" key="2">
    <source>
        <dbReference type="ARBA" id="ARBA00006374"/>
    </source>
</evidence>
<dbReference type="EMBL" id="CAJOBI010337833">
    <property type="protein sequence ID" value="CAF5208497.1"/>
    <property type="molecule type" value="Genomic_DNA"/>
</dbReference>
<comment type="subcellular location">
    <subcellularLocation>
        <location evidence="1">Nucleus</location>
    </subcellularLocation>
</comment>
<protein>
    <submittedName>
        <fullName evidence="5">Uncharacterized protein</fullName>
    </submittedName>
</protein>
<dbReference type="Pfam" id="PF05997">
    <property type="entry name" value="Nop52"/>
    <property type="match status" value="1"/>
</dbReference>
<feature type="non-terminal residue" evidence="5">
    <location>
        <position position="1"/>
    </location>
</feature>
<dbReference type="GO" id="GO:0005634">
    <property type="term" value="C:nucleus"/>
    <property type="evidence" value="ECO:0007669"/>
    <property type="project" value="UniProtKB-SubCell"/>
</dbReference>